<reference evidence="2 3" key="1">
    <citation type="submission" date="2021-05" db="EMBL/GenBank/DDBJ databases">
        <title>Genome Assembly of Synthetic Allotetraploid Brassica napus Reveals Homoeologous Exchanges between Subgenomes.</title>
        <authorList>
            <person name="Davis J.T."/>
        </authorList>
    </citation>
    <scope>NUCLEOTIDE SEQUENCE [LARGE SCALE GENOMIC DNA]</scope>
    <source>
        <strain evidence="3">cv. Da-Ae</strain>
        <tissue evidence="2">Seedling</tissue>
    </source>
</reference>
<dbReference type="InterPro" id="IPR011009">
    <property type="entry name" value="Kinase-like_dom_sf"/>
</dbReference>
<dbReference type="Proteomes" id="UP000824890">
    <property type="component" value="Unassembled WGS sequence"/>
</dbReference>
<dbReference type="EMBL" id="JAGKQM010000015">
    <property type="protein sequence ID" value="KAH0877741.1"/>
    <property type="molecule type" value="Genomic_DNA"/>
</dbReference>
<keyword evidence="3" id="KW-1185">Reference proteome</keyword>
<sequence length="350" mass="38508">MNGRERESSIVTIDHASIGTSANDKRFNGDNLHVNITGFLLFLIGFCSLIMIAQTLSYLNFSAPGPIVHGEVKLDNILFDEILSAKISDFGAPIGLFLQRLAMLGSKLFFSSPDAEDYNVGQIGQQVHSGAPGMSITYLTSLSLPVIGTSTRPQYLSRTRSSASSCRTLRVNIERDRGLEEMADARVSVGSRIIVQSHFSHRKKFSDPCCFRISAGGKIGAAQLLRGGKEHVMMRLEERGDTVMKNEIKTFYGFDKKSFIYLIIIMARSSSAFTRITQTDLAEAIGASLLQSIGGGYTSVDMSIKSVYAYLTVISLGPVPYDRDIKAGACLRITKRRDWSIAQLQWNEHA</sequence>
<gene>
    <name evidence="2" type="ORF">HID58_065135</name>
</gene>
<comment type="caution">
    <text evidence="2">The sequence shown here is derived from an EMBL/GenBank/DDBJ whole genome shotgun (WGS) entry which is preliminary data.</text>
</comment>
<proteinExistence type="predicted"/>
<accession>A0ABQ7ZBY3</accession>
<keyword evidence="1" id="KW-0812">Transmembrane</keyword>
<keyword evidence="1" id="KW-1133">Transmembrane helix</keyword>
<evidence type="ECO:0000256" key="1">
    <source>
        <dbReference type="SAM" id="Phobius"/>
    </source>
</evidence>
<evidence type="ECO:0000313" key="3">
    <source>
        <dbReference type="Proteomes" id="UP000824890"/>
    </source>
</evidence>
<keyword evidence="1" id="KW-0472">Membrane</keyword>
<evidence type="ECO:0000313" key="2">
    <source>
        <dbReference type="EMBL" id="KAH0877741.1"/>
    </source>
</evidence>
<dbReference type="SUPFAM" id="SSF56112">
    <property type="entry name" value="Protein kinase-like (PK-like)"/>
    <property type="match status" value="1"/>
</dbReference>
<dbReference type="Gene3D" id="1.10.510.10">
    <property type="entry name" value="Transferase(Phosphotransferase) domain 1"/>
    <property type="match status" value="1"/>
</dbReference>
<name>A0ABQ7ZBY3_BRANA</name>
<protein>
    <recommendedName>
        <fullName evidence="4">Protein kinase domain-containing protein</fullName>
    </recommendedName>
</protein>
<organism evidence="2 3">
    <name type="scientific">Brassica napus</name>
    <name type="common">Rape</name>
    <dbReference type="NCBI Taxonomy" id="3708"/>
    <lineage>
        <taxon>Eukaryota</taxon>
        <taxon>Viridiplantae</taxon>
        <taxon>Streptophyta</taxon>
        <taxon>Embryophyta</taxon>
        <taxon>Tracheophyta</taxon>
        <taxon>Spermatophyta</taxon>
        <taxon>Magnoliopsida</taxon>
        <taxon>eudicotyledons</taxon>
        <taxon>Gunneridae</taxon>
        <taxon>Pentapetalae</taxon>
        <taxon>rosids</taxon>
        <taxon>malvids</taxon>
        <taxon>Brassicales</taxon>
        <taxon>Brassicaceae</taxon>
        <taxon>Brassiceae</taxon>
        <taxon>Brassica</taxon>
    </lineage>
</organism>
<feature type="transmembrane region" description="Helical" evidence="1">
    <location>
        <begin position="32"/>
        <end position="53"/>
    </location>
</feature>
<evidence type="ECO:0008006" key="4">
    <source>
        <dbReference type="Google" id="ProtNLM"/>
    </source>
</evidence>